<evidence type="ECO:0000313" key="8">
    <source>
        <dbReference type="EMBL" id="KAF2128633.1"/>
    </source>
</evidence>
<dbReference type="InterPro" id="IPR011701">
    <property type="entry name" value="MFS"/>
</dbReference>
<feature type="transmembrane region" description="Helical" evidence="6">
    <location>
        <begin position="175"/>
        <end position="195"/>
    </location>
</feature>
<evidence type="ECO:0000256" key="4">
    <source>
        <dbReference type="ARBA" id="ARBA00023136"/>
    </source>
</evidence>
<keyword evidence="2 6" id="KW-0812">Transmembrane</keyword>
<accession>A0A6A6ABP3</accession>
<proteinExistence type="predicted"/>
<dbReference type="GO" id="GO:0015244">
    <property type="term" value="F:fluconazole transmembrane transporter activity"/>
    <property type="evidence" value="ECO:0007669"/>
    <property type="project" value="TreeGrafter"/>
</dbReference>
<evidence type="ECO:0000256" key="2">
    <source>
        <dbReference type="ARBA" id="ARBA00022692"/>
    </source>
</evidence>
<feature type="transmembrane region" description="Helical" evidence="6">
    <location>
        <begin position="587"/>
        <end position="605"/>
    </location>
</feature>
<dbReference type="AlphaFoldDB" id="A0A6A6ABP3"/>
<keyword evidence="4 6" id="KW-0472">Membrane</keyword>
<evidence type="ECO:0000256" key="1">
    <source>
        <dbReference type="ARBA" id="ARBA00004141"/>
    </source>
</evidence>
<feature type="transmembrane region" description="Helical" evidence="6">
    <location>
        <begin position="246"/>
        <end position="263"/>
    </location>
</feature>
<protein>
    <submittedName>
        <fullName evidence="8">MFS general substrate transporter</fullName>
    </submittedName>
</protein>
<keyword evidence="9" id="KW-1185">Reference proteome</keyword>
<evidence type="ECO:0000256" key="6">
    <source>
        <dbReference type="SAM" id="Phobius"/>
    </source>
</evidence>
<feature type="transmembrane region" description="Helical" evidence="6">
    <location>
        <begin position="450"/>
        <end position="469"/>
    </location>
</feature>
<feature type="compositionally biased region" description="Basic and acidic residues" evidence="5">
    <location>
        <begin position="47"/>
        <end position="68"/>
    </location>
</feature>
<sequence length="618" mass="67836">MSALIRDAPLGQILRYLTNNRILQYPEERPDFQLPDAYTRHIRPSQRHQDDHVATPVTKREAPPHEEPIYPDPETVLEKDRISSDDDERLSLEKPQTIRSTHTTRTQISRVGTRTALQKSVSQADLEHQISLASMDRGPSRPIDPDVLDDGTTLVDWYATDDPDNPQNWSSGKKAIVLLQILVYTTGVYMGSAIYTPSIPGVMQHFGVEIGAASLGLSMYVAAYGIGPLLFSPLSEIPGIGRSPPYTISYAIFVILLVPTALVDNFAGLIVLRFLQGFFGSPCLATGGATLQDIYSLLELPYVLSLWAFAATCGPALGPIISAFSVAAKTWRWSLWEMLWLNGPIFLILFAFLPETSSSTILLRRAQRLRKLTQTPTLQSASELAQASLTTRAIATEALWRPFQLMLLDPSIAFTALYIGIIYAIFYSFFEAFPLVYGDIYAFTPAQTALTFLSVTVGVAIALAAYWYYIHSTVTPRIISHGLGPPEHRLIPALYTSLLVPAGLFLFAWSATPNIHWIVSCIGIALATIGIFIIFQTIFLYLAFSYPQFAASLFAGNDFARSAMAAGAVHFSTPLFGGLGVGRGVSLLAGLTVGCAGGVYVLFFYGERLRGRSRFAAR</sequence>
<name>A0A6A6ABP3_9PLEO</name>
<feature type="transmembrane region" description="Helical" evidence="6">
    <location>
        <begin position="215"/>
        <end position="234"/>
    </location>
</feature>
<dbReference type="InterPro" id="IPR020846">
    <property type="entry name" value="MFS_dom"/>
</dbReference>
<feature type="transmembrane region" description="Helical" evidence="6">
    <location>
        <begin position="490"/>
        <end position="509"/>
    </location>
</feature>
<feature type="transmembrane region" description="Helical" evidence="6">
    <location>
        <begin position="269"/>
        <end position="291"/>
    </location>
</feature>
<dbReference type="FunFam" id="1.20.1250.20:FF:000011">
    <property type="entry name" value="MFS multidrug transporter, putative"/>
    <property type="match status" value="1"/>
</dbReference>
<dbReference type="CDD" id="cd17323">
    <property type="entry name" value="MFS_Tpo1_MDR_like"/>
    <property type="match status" value="1"/>
</dbReference>
<dbReference type="SUPFAM" id="SSF103473">
    <property type="entry name" value="MFS general substrate transporter"/>
    <property type="match status" value="1"/>
</dbReference>
<dbReference type="InterPro" id="IPR036259">
    <property type="entry name" value="MFS_trans_sf"/>
</dbReference>
<dbReference type="GeneID" id="54407194"/>
<dbReference type="PROSITE" id="PS50850">
    <property type="entry name" value="MFS"/>
    <property type="match status" value="1"/>
</dbReference>
<dbReference type="GO" id="GO:1990961">
    <property type="term" value="P:xenobiotic detoxification by transmembrane export across the plasma membrane"/>
    <property type="evidence" value="ECO:0007669"/>
    <property type="project" value="TreeGrafter"/>
</dbReference>
<feature type="transmembrane region" description="Helical" evidence="6">
    <location>
        <begin position="303"/>
        <end position="327"/>
    </location>
</feature>
<dbReference type="Gene3D" id="1.20.1250.20">
    <property type="entry name" value="MFS general substrate transporter like domains"/>
    <property type="match status" value="1"/>
</dbReference>
<dbReference type="PANTHER" id="PTHR23502">
    <property type="entry name" value="MAJOR FACILITATOR SUPERFAMILY"/>
    <property type="match status" value="1"/>
</dbReference>
<gene>
    <name evidence="8" type="ORF">P153DRAFT_357948</name>
</gene>
<reference evidence="8" key="1">
    <citation type="journal article" date="2020" name="Stud. Mycol.">
        <title>101 Dothideomycetes genomes: a test case for predicting lifestyles and emergence of pathogens.</title>
        <authorList>
            <person name="Haridas S."/>
            <person name="Albert R."/>
            <person name="Binder M."/>
            <person name="Bloem J."/>
            <person name="Labutti K."/>
            <person name="Salamov A."/>
            <person name="Andreopoulos B."/>
            <person name="Baker S."/>
            <person name="Barry K."/>
            <person name="Bills G."/>
            <person name="Bluhm B."/>
            <person name="Cannon C."/>
            <person name="Castanera R."/>
            <person name="Culley D."/>
            <person name="Daum C."/>
            <person name="Ezra D."/>
            <person name="Gonzalez J."/>
            <person name="Henrissat B."/>
            <person name="Kuo A."/>
            <person name="Liang C."/>
            <person name="Lipzen A."/>
            <person name="Lutzoni F."/>
            <person name="Magnuson J."/>
            <person name="Mondo S."/>
            <person name="Nolan M."/>
            <person name="Ohm R."/>
            <person name="Pangilinan J."/>
            <person name="Park H.-J."/>
            <person name="Ramirez L."/>
            <person name="Alfaro M."/>
            <person name="Sun H."/>
            <person name="Tritt A."/>
            <person name="Yoshinaga Y."/>
            <person name="Zwiers L.-H."/>
            <person name="Turgeon B."/>
            <person name="Goodwin S."/>
            <person name="Spatafora J."/>
            <person name="Crous P."/>
            <person name="Grigoriev I."/>
        </authorList>
    </citation>
    <scope>NUCLEOTIDE SEQUENCE</scope>
    <source>
        <strain evidence="8">CBS 119687</strain>
    </source>
</reference>
<feature type="transmembrane region" description="Helical" evidence="6">
    <location>
        <begin position="515"/>
        <end position="542"/>
    </location>
</feature>
<dbReference type="RefSeq" id="XP_033523022.1">
    <property type="nucleotide sequence ID" value="XM_033666762.1"/>
</dbReference>
<feature type="domain" description="Major facilitator superfamily (MFS) profile" evidence="7">
    <location>
        <begin position="175"/>
        <end position="618"/>
    </location>
</feature>
<dbReference type="Pfam" id="PF07690">
    <property type="entry name" value="MFS_1"/>
    <property type="match status" value="1"/>
</dbReference>
<dbReference type="GO" id="GO:0005886">
    <property type="term" value="C:plasma membrane"/>
    <property type="evidence" value="ECO:0007669"/>
    <property type="project" value="TreeGrafter"/>
</dbReference>
<keyword evidence="3 6" id="KW-1133">Transmembrane helix</keyword>
<feature type="region of interest" description="Disordered" evidence="5">
    <location>
        <begin position="42"/>
        <end position="77"/>
    </location>
</feature>
<organism evidence="8 9">
    <name type="scientific">Dothidotthia symphoricarpi CBS 119687</name>
    <dbReference type="NCBI Taxonomy" id="1392245"/>
    <lineage>
        <taxon>Eukaryota</taxon>
        <taxon>Fungi</taxon>
        <taxon>Dikarya</taxon>
        <taxon>Ascomycota</taxon>
        <taxon>Pezizomycotina</taxon>
        <taxon>Dothideomycetes</taxon>
        <taxon>Pleosporomycetidae</taxon>
        <taxon>Pleosporales</taxon>
        <taxon>Dothidotthiaceae</taxon>
        <taxon>Dothidotthia</taxon>
    </lineage>
</organism>
<evidence type="ECO:0000259" key="7">
    <source>
        <dbReference type="PROSITE" id="PS50850"/>
    </source>
</evidence>
<evidence type="ECO:0000256" key="5">
    <source>
        <dbReference type="SAM" id="MobiDB-lite"/>
    </source>
</evidence>
<dbReference type="OrthoDB" id="3357846at2759"/>
<feature type="transmembrane region" description="Helical" evidence="6">
    <location>
        <begin position="339"/>
        <end position="363"/>
    </location>
</feature>
<comment type="subcellular location">
    <subcellularLocation>
        <location evidence="1">Membrane</location>
        <topology evidence="1">Multi-pass membrane protein</topology>
    </subcellularLocation>
</comment>
<evidence type="ECO:0000313" key="9">
    <source>
        <dbReference type="Proteomes" id="UP000799771"/>
    </source>
</evidence>
<evidence type="ECO:0000256" key="3">
    <source>
        <dbReference type="ARBA" id="ARBA00022989"/>
    </source>
</evidence>
<feature type="transmembrane region" description="Helical" evidence="6">
    <location>
        <begin position="411"/>
        <end position="430"/>
    </location>
</feature>
<dbReference type="Proteomes" id="UP000799771">
    <property type="component" value="Unassembled WGS sequence"/>
</dbReference>
<dbReference type="PANTHER" id="PTHR23502:SF23">
    <property type="entry name" value="FLUCONAZOLE RESISTANCE PROTEIN 1"/>
    <property type="match status" value="1"/>
</dbReference>
<dbReference type="EMBL" id="ML977508">
    <property type="protein sequence ID" value="KAF2128633.1"/>
    <property type="molecule type" value="Genomic_DNA"/>
</dbReference>